<dbReference type="PANTHER" id="PTHR46771:SF5">
    <property type="entry name" value="DETERIN"/>
    <property type="match status" value="1"/>
</dbReference>
<protein>
    <recommendedName>
        <fullName evidence="5">Survivin</fullName>
    </recommendedName>
</protein>
<dbReference type="Proteomes" id="UP001497525">
    <property type="component" value="Unassembled WGS sequence"/>
</dbReference>
<dbReference type="PANTHER" id="PTHR46771">
    <property type="entry name" value="DETERIN"/>
    <property type="match status" value="1"/>
</dbReference>
<evidence type="ECO:0000256" key="1">
    <source>
        <dbReference type="ARBA" id="ARBA00022723"/>
    </source>
</evidence>
<dbReference type="EMBL" id="CAXLJL010000778">
    <property type="protein sequence ID" value="CAL5140709.1"/>
    <property type="molecule type" value="Genomic_DNA"/>
</dbReference>
<evidence type="ECO:0000256" key="2">
    <source>
        <dbReference type="ARBA" id="ARBA00022833"/>
    </source>
</evidence>
<keyword evidence="2" id="KW-0862">Zinc</keyword>
<gene>
    <name evidence="3" type="ORF">CDAUBV1_LOCUS16004</name>
</gene>
<dbReference type="Pfam" id="PF00653">
    <property type="entry name" value="BIR"/>
    <property type="match status" value="1"/>
</dbReference>
<dbReference type="CDD" id="cd00022">
    <property type="entry name" value="BIR"/>
    <property type="match status" value="1"/>
</dbReference>
<dbReference type="GO" id="GO:0046872">
    <property type="term" value="F:metal ion binding"/>
    <property type="evidence" value="ECO:0007669"/>
    <property type="project" value="UniProtKB-KW"/>
</dbReference>
<comment type="caution">
    <text evidence="3">The sequence shown here is derived from an EMBL/GenBank/DDBJ whole genome shotgun (WGS) entry which is preliminary data.</text>
</comment>
<dbReference type="Gene3D" id="1.10.1170.10">
    <property type="entry name" value="Inhibitor Of Apoptosis Protein (2mihbC-IAP-1), Chain A"/>
    <property type="match status" value="1"/>
</dbReference>
<organism evidence="3 4">
    <name type="scientific">Calicophoron daubneyi</name>
    <name type="common">Rumen fluke</name>
    <name type="synonym">Paramphistomum daubneyi</name>
    <dbReference type="NCBI Taxonomy" id="300641"/>
    <lineage>
        <taxon>Eukaryota</taxon>
        <taxon>Metazoa</taxon>
        <taxon>Spiralia</taxon>
        <taxon>Lophotrochozoa</taxon>
        <taxon>Platyhelminthes</taxon>
        <taxon>Trematoda</taxon>
        <taxon>Digenea</taxon>
        <taxon>Plagiorchiida</taxon>
        <taxon>Pronocephalata</taxon>
        <taxon>Paramphistomoidea</taxon>
        <taxon>Paramphistomidae</taxon>
        <taxon>Calicophoron</taxon>
    </lineage>
</organism>
<sequence>MMDEAMNEQVCFIRSLCFYSNRLDTFTFWPYDKKSKCSPEALAKNGFFHPKNGPDDLAQCFVCFKELEGWEPDDDPKDEHRRHSPNCPFLNSKPYEEITAREGLELDLSRYNCFLQQLNTKLLTEAKTSIHDKLDELQTQLGSLFTKRKRGRRAGGTVQDTASETTLDVSVPRTITRSLRSTRSKRSKL</sequence>
<evidence type="ECO:0008006" key="5">
    <source>
        <dbReference type="Google" id="ProtNLM"/>
    </source>
</evidence>
<keyword evidence="1" id="KW-0479">Metal-binding</keyword>
<reference evidence="3" key="1">
    <citation type="submission" date="2024-06" db="EMBL/GenBank/DDBJ databases">
        <authorList>
            <person name="Liu X."/>
            <person name="Lenzi L."/>
            <person name="Haldenby T S."/>
            <person name="Uol C."/>
        </authorList>
    </citation>
    <scope>NUCLEOTIDE SEQUENCE</scope>
</reference>
<evidence type="ECO:0000313" key="4">
    <source>
        <dbReference type="Proteomes" id="UP001497525"/>
    </source>
</evidence>
<proteinExistence type="predicted"/>
<dbReference type="SMART" id="SM00238">
    <property type="entry name" value="BIR"/>
    <property type="match status" value="1"/>
</dbReference>
<name>A0AAV2TZ83_CALDB</name>
<evidence type="ECO:0000313" key="3">
    <source>
        <dbReference type="EMBL" id="CAL5140709.1"/>
    </source>
</evidence>
<dbReference type="InterPro" id="IPR051190">
    <property type="entry name" value="Baculoviral_IAP"/>
</dbReference>
<dbReference type="PROSITE" id="PS50143">
    <property type="entry name" value="BIR_REPEAT_2"/>
    <property type="match status" value="1"/>
</dbReference>
<accession>A0AAV2TZ83</accession>
<dbReference type="InterPro" id="IPR001370">
    <property type="entry name" value="BIR_rpt"/>
</dbReference>
<dbReference type="AlphaFoldDB" id="A0AAV2TZ83"/>
<dbReference type="SUPFAM" id="SSF57924">
    <property type="entry name" value="Inhibitor of apoptosis (IAP) repeat"/>
    <property type="match status" value="1"/>
</dbReference>